<dbReference type="Pfam" id="PF06182">
    <property type="entry name" value="ABC2_membrane_6"/>
    <property type="match status" value="1"/>
</dbReference>
<sequence>MVALASLPGIAGRLIRTSVLVTVIYRAQLFVWLISGVAPLFMMLIWWELSRDQVIGGYAASDFVAYFLGIYLVRQLTAVWVIFVLNDEIRHGTLSGRLLKPVAPFWFHVAEHLGQMLVRAPIVVTVFCIGASLFDIDLPSIARQLPFFLVSLVLAWIIIFHIYYCVGLLAFWMANSVALDALVWSMYTVLGGTLIPVDLFPEATRSIVALLPFASALDFPVKVLIGKAAGIELLYGFVAQLFWVLVLVALRRGLWRQGLKRFSGAGI</sequence>
<feature type="transmembrane region" description="Helical" evidence="1">
    <location>
        <begin position="148"/>
        <end position="175"/>
    </location>
</feature>
<dbReference type="EMBL" id="CP027750">
    <property type="protein sequence ID" value="AZE29850.1"/>
    <property type="molecule type" value="Genomic_DNA"/>
</dbReference>
<accession>A0AAD0ZGV2</accession>
<feature type="transmembrane region" description="Helical" evidence="1">
    <location>
        <begin position="27"/>
        <end position="47"/>
    </location>
</feature>
<proteinExistence type="predicted"/>
<dbReference type="AlphaFoldDB" id="A0AAD0ZGV2"/>
<gene>
    <name evidence="2" type="ORF">C4K07_3065</name>
</gene>
<evidence type="ECO:0000256" key="1">
    <source>
        <dbReference type="SAM" id="Phobius"/>
    </source>
</evidence>
<dbReference type="PANTHER" id="PTHR36832">
    <property type="entry name" value="SLR1174 PROTEIN-RELATED"/>
    <property type="match status" value="1"/>
</dbReference>
<dbReference type="Proteomes" id="UP000280455">
    <property type="component" value="Chromosome"/>
</dbReference>
<feature type="transmembrane region" description="Helical" evidence="1">
    <location>
        <begin position="116"/>
        <end position="136"/>
    </location>
</feature>
<feature type="transmembrane region" description="Helical" evidence="1">
    <location>
        <begin position="63"/>
        <end position="85"/>
    </location>
</feature>
<keyword evidence="1" id="KW-0472">Membrane</keyword>
<keyword evidence="1" id="KW-1133">Transmembrane helix</keyword>
<evidence type="ECO:0000313" key="2">
    <source>
        <dbReference type="EMBL" id="AZE29850.1"/>
    </source>
</evidence>
<dbReference type="InterPro" id="IPR010390">
    <property type="entry name" value="ABC-2_transporter-like"/>
</dbReference>
<evidence type="ECO:0000313" key="3">
    <source>
        <dbReference type="Proteomes" id="UP000280455"/>
    </source>
</evidence>
<dbReference type="PANTHER" id="PTHR36832:SF1">
    <property type="entry name" value="SLR1174 PROTEIN"/>
    <property type="match status" value="1"/>
</dbReference>
<name>A0AAD0ZGV2_9PSED</name>
<feature type="transmembrane region" description="Helical" evidence="1">
    <location>
        <begin position="231"/>
        <end position="250"/>
    </location>
</feature>
<dbReference type="RefSeq" id="WP_016702953.1">
    <property type="nucleotide sequence ID" value="NZ_CP027747.1"/>
</dbReference>
<protein>
    <recommendedName>
        <fullName evidence="4">ABC transporter permease</fullName>
    </recommendedName>
</protein>
<organism evidence="2 3">
    <name type="scientific">Pseudomonas chlororaphis subsp. aureofaciens</name>
    <dbReference type="NCBI Taxonomy" id="587851"/>
    <lineage>
        <taxon>Bacteria</taxon>
        <taxon>Pseudomonadati</taxon>
        <taxon>Pseudomonadota</taxon>
        <taxon>Gammaproteobacteria</taxon>
        <taxon>Pseudomonadales</taxon>
        <taxon>Pseudomonadaceae</taxon>
        <taxon>Pseudomonas</taxon>
    </lineage>
</organism>
<reference evidence="2 3" key="1">
    <citation type="submission" date="2018-03" db="EMBL/GenBank/DDBJ databases">
        <title>Diversity of phytobeneficial traits revealed by whole-genome analysis of worldwide-isolated phenazine-producing Pseudomonas spp.</title>
        <authorList>
            <person name="Biessy A."/>
            <person name="Novinscak A."/>
            <person name="Blom J."/>
            <person name="Leger G."/>
            <person name="Thomashow L.S."/>
            <person name="Cazorla F.M."/>
            <person name="Josic D."/>
            <person name="Filion M."/>
        </authorList>
    </citation>
    <scope>NUCLEOTIDE SEQUENCE [LARGE SCALE GENOMIC DNA]</scope>
    <source>
        <strain evidence="2 3">ChPhzS24</strain>
    </source>
</reference>
<keyword evidence="1" id="KW-0812">Transmembrane</keyword>
<evidence type="ECO:0008006" key="4">
    <source>
        <dbReference type="Google" id="ProtNLM"/>
    </source>
</evidence>
<feature type="transmembrane region" description="Helical" evidence="1">
    <location>
        <begin position="181"/>
        <end position="200"/>
    </location>
</feature>